<evidence type="ECO:0000256" key="5">
    <source>
        <dbReference type="ARBA" id="ARBA00022692"/>
    </source>
</evidence>
<comment type="caution">
    <text evidence="11">The sequence shown here is derived from an EMBL/GenBank/DDBJ whole genome shotgun (WGS) entry which is preliminary data.</text>
</comment>
<comment type="subcellular location">
    <subcellularLocation>
        <location evidence="1 9">Cell inner membrane</location>
        <topology evidence="1 9">Multi-pass membrane protein</topology>
    </subcellularLocation>
</comment>
<evidence type="ECO:0000256" key="4">
    <source>
        <dbReference type="ARBA" id="ARBA00022519"/>
    </source>
</evidence>
<feature type="domain" description="Tripartite ATP-independent periplasmic transporters DctQ component" evidence="10">
    <location>
        <begin position="48"/>
        <end position="168"/>
    </location>
</feature>
<evidence type="ECO:0000256" key="8">
    <source>
        <dbReference type="ARBA" id="ARBA00038436"/>
    </source>
</evidence>
<evidence type="ECO:0000259" key="10">
    <source>
        <dbReference type="Pfam" id="PF04290"/>
    </source>
</evidence>
<dbReference type="RefSeq" id="WP_085917300.1">
    <property type="nucleotide sequence ID" value="NZ_JAKNQU010000001.1"/>
</dbReference>
<keyword evidence="3" id="KW-1003">Cell membrane</keyword>
<keyword evidence="12" id="KW-1185">Reference proteome</keyword>
<keyword evidence="2 9" id="KW-0813">Transport</keyword>
<feature type="transmembrane region" description="Helical" evidence="9">
    <location>
        <begin position="151"/>
        <end position="170"/>
    </location>
</feature>
<dbReference type="InterPro" id="IPR055348">
    <property type="entry name" value="DctQ"/>
</dbReference>
<feature type="transmembrane region" description="Helical" evidence="9">
    <location>
        <begin position="109"/>
        <end position="131"/>
    </location>
</feature>
<keyword evidence="4 9" id="KW-0997">Cell inner membrane</keyword>
<protein>
    <recommendedName>
        <fullName evidence="9">TRAP transporter small permease protein</fullName>
    </recommendedName>
</protein>
<dbReference type="EMBL" id="JAKNQU010000001">
    <property type="protein sequence ID" value="MCZ0925714.1"/>
    <property type="molecule type" value="Genomic_DNA"/>
</dbReference>
<comment type="function">
    <text evidence="9">Part of the tripartite ATP-independent periplasmic (TRAP) transport system.</text>
</comment>
<proteinExistence type="inferred from homology"/>
<organism evidence="11 12">
    <name type="scientific">Vreelandella janggokensis</name>
    <dbReference type="NCBI Taxonomy" id="370767"/>
    <lineage>
        <taxon>Bacteria</taxon>
        <taxon>Pseudomonadati</taxon>
        <taxon>Pseudomonadota</taxon>
        <taxon>Gammaproteobacteria</taxon>
        <taxon>Oceanospirillales</taxon>
        <taxon>Halomonadaceae</taxon>
        <taxon>Vreelandella</taxon>
    </lineage>
</organism>
<evidence type="ECO:0000256" key="7">
    <source>
        <dbReference type="ARBA" id="ARBA00023136"/>
    </source>
</evidence>
<name>A0ABT4IRS7_9GAMM</name>
<evidence type="ECO:0000313" key="11">
    <source>
        <dbReference type="EMBL" id="MCZ0925714.1"/>
    </source>
</evidence>
<dbReference type="InterPro" id="IPR007387">
    <property type="entry name" value="TRAP_DctQ"/>
</dbReference>
<accession>A0ABT4IRS7</accession>
<reference evidence="11 12" key="1">
    <citation type="submission" date="2022-02" db="EMBL/GenBank/DDBJ databases">
        <title>Study of halophilic communities from a Mexican lake.</title>
        <authorList>
            <person name="Hernandez-Soto L.M."/>
            <person name="Martinez-Abarca F."/>
            <person name="Ramirez-Saad H.C."/>
            <person name="Aguirre-Garrido J.F."/>
        </authorList>
    </citation>
    <scope>NUCLEOTIDE SEQUENCE [LARGE SCALE GENOMIC DNA]</scope>
    <source>
        <strain evidence="11 12">Hjan13</strain>
    </source>
</reference>
<dbReference type="Proteomes" id="UP001321125">
    <property type="component" value="Unassembled WGS sequence"/>
</dbReference>
<evidence type="ECO:0000256" key="1">
    <source>
        <dbReference type="ARBA" id="ARBA00004429"/>
    </source>
</evidence>
<gene>
    <name evidence="11" type="ORF">L0635_01285</name>
</gene>
<feature type="transmembrane region" description="Helical" evidence="9">
    <location>
        <begin position="70"/>
        <end position="88"/>
    </location>
</feature>
<feature type="transmembrane region" description="Helical" evidence="9">
    <location>
        <begin position="35"/>
        <end position="58"/>
    </location>
</feature>
<comment type="subunit">
    <text evidence="9">The complex comprises the extracytoplasmic solute receptor protein and the two transmembrane proteins.</text>
</comment>
<evidence type="ECO:0000256" key="6">
    <source>
        <dbReference type="ARBA" id="ARBA00022989"/>
    </source>
</evidence>
<evidence type="ECO:0000256" key="2">
    <source>
        <dbReference type="ARBA" id="ARBA00022448"/>
    </source>
</evidence>
<evidence type="ECO:0000313" key="12">
    <source>
        <dbReference type="Proteomes" id="UP001321125"/>
    </source>
</evidence>
<dbReference type="PANTHER" id="PTHR35011">
    <property type="entry name" value="2,3-DIKETO-L-GULONATE TRAP TRANSPORTER SMALL PERMEASE PROTEIN YIAM"/>
    <property type="match status" value="1"/>
</dbReference>
<evidence type="ECO:0000256" key="9">
    <source>
        <dbReference type="RuleBase" id="RU369079"/>
    </source>
</evidence>
<evidence type="ECO:0000256" key="3">
    <source>
        <dbReference type="ARBA" id="ARBA00022475"/>
    </source>
</evidence>
<dbReference type="PANTHER" id="PTHR35011:SF2">
    <property type="entry name" value="2,3-DIKETO-L-GULONATE TRAP TRANSPORTER SMALL PERMEASE PROTEIN YIAM"/>
    <property type="match status" value="1"/>
</dbReference>
<comment type="similarity">
    <text evidence="8 9">Belongs to the TRAP transporter small permease family.</text>
</comment>
<dbReference type="Pfam" id="PF04290">
    <property type="entry name" value="DctQ"/>
    <property type="match status" value="1"/>
</dbReference>
<keyword evidence="7 9" id="KW-0472">Membrane</keyword>
<keyword evidence="6 9" id="KW-1133">Transmembrane helix</keyword>
<sequence length="205" mass="22398">MSSPTGAVTAPSLTQAQEGYAMSLLGRVNRLLERLLEALTVFLLLALTSIVIAAVGFRMVGNSFSWYDEVASIGLAWLSFYGANLAALKRTHMGFPGLVSRAPAAIRASLFIFSEVVVIGFFLVIAYYGYVVLDILAWDNLVSLPWIGLDVTQSVIPISAVLFIVCELLSMPMAWRKMRSGVDGDAEEIEAAIRQAEEDLKEYRA</sequence>
<keyword evidence="5 9" id="KW-0812">Transmembrane</keyword>